<sequence>MGEVFSSAYAWIARNKWVSLLGLLLLVLGLLAVGSRIQFEDDITSLIPANDKAKRIQKVLRSITFTDKIVVNIQKGPNGSVDDLTQYATEFLDSVQSTQSEFIKNVQGRVNDEDIPNTLNLIYENLPLFLENGDYAQIRTKLSKDSIAKITEKNYRTLISPSGIIAKKTIVKDPLGLSFMALKKLQQLGIGDDFKLKNGFLLDKDETNILLFITPTYGSNGTDKNIPFSDALYKLQEELNKKYGGKTVSEYYGAALVAVANAKQIRYDIQFTVSIAMTVLIILLIFFYNKVTLPLILFAPTLFGVLLSVAFLCLLRTKISAISLGIGSVLLGVTLDYALHILTHIRNGKSTESLYKEVAPSILMSSLTTASAFLCLLFLESQALQDLGIFAAVSVMGASVFALLFIPQVYRTVKKEHAKTFLDRLAGYRLHRNKWALGLVALVMLISVFTYGTVIFNKDLTKLNYESEVLKDARVRLEKLTDISSKSIYLSTYGEDTETVLQRNDSIFQKLKLLKENEQIISYSSIGGLIRSQKSQQQKIAAWNRFWKPDLKATVRENLVESGDEFGFKPTTFNDFYETLDADFQPLQLADYSAINSFAIDDFIVEDDNGTTITSLVKINAPHVDAIRAMFKDTPNTLLIDRQQVNETFLGNLKNDFNSLIGYSLVVVLLILFLFYRRFSLTLVTSIPIFLTWFLTVGIMGLFGIEFNIFNIIICSFIFGLGVDYSIFITNALFTQYRTGDRTLPTHKTSIILSVITTIAGVGVMIFAKHPVLYTISLVSIIGILCAAFVSFTVQPLLFRLFIGSHKKRPISPRYLIHSLLSFGYFGIGGFLLSVYAGFRLKISPKSRLRPNLGFHKTVSKLMGSVLYTNPFVSKKIINPHNESFEKPAMLIANHTSFLDILVVGMLHPKIIFLVNDWVYNSPIFGSAAKLAGAYPVSAGMEKGEAYLKEKVAQGFSLIAFPEGTRSNSNKIKRFHKGAFYLAEQFGLDLLPVLIHGNSEVLPKGSFIIRDGSITIELLPRIEQDDKHYGENYTARSKTIGAYFRTEFRRLRNTIETETYWQKTLLEHYRYKGDTVFSIIKKDLAHYQEPYHRILKVVGTKDSIVHLSDAFGQLDLLLALDSIDRKINVFLKNSDAQKLLENNFLTQQYSKITIHDSIERAMQLSATVLILDFGTFENTPLDQKIWEVFDTIVLLKEAVHGFSNSLQESGFAISEQSDNFMVLLKNNPTT</sequence>
<name>A0A5B7SS04_9FLAO</name>
<dbReference type="AlphaFoldDB" id="A0A5B7SS04"/>
<feature type="transmembrane region" description="Helical" evidence="6">
    <location>
        <begin position="321"/>
        <end position="342"/>
    </location>
</feature>
<evidence type="ECO:0000256" key="1">
    <source>
        <dbReference type="ARBA" id="ARBA00004651"/>
    </source>
</evidence>
<feature type="transmembrane region" description="Helical" evidence="6">
    <location>
        <begin position="435"/>
        <end position="456"/>
    </location>
</feature>
<proteinExistence type="predicted"/>
<dbReference type="SMART" id="SM00563">
    <property type="entry name" value="PlsC"/>
    <property type="match status" value="1"/>
</dbReference>
<feature type="transmembrane region" description="Helical" evidence="6">
    <location>
        <begin position="815"/>
        <end position="839"/>
    </location>
</feature>
<dbReference type="InterPro" id="IPR050545">
    <property type="entry name" value="Mycobact_MmpL"/>
</dbReference>
<feature type="transmembrane region" description="Helical" evidence="6">
    <location>
        <begin position="750"/>
        <end position="768"/>
    </location>
</feature>
<reference evidence="8 9" key="1">
    <citation type="submission" date="2019-05" db="EMBL/GenBank/DDBJ databases">
        <title>Genome sequencing of F202Z8.</title>
        <authorList>
            <person name="Kwon Y.M."/>
        </authorList>
    </citation>
    <scope>NUCLEOTIDE SEQUENCE [LARGE SCALE GENOMIC DNA]</scope>
    <source>
        <strain evidence="8 9">F202Z8</strain>
    </source>
</reference>
<evidence type="ECO:0000256" key="3">
    <source>
        <dbReference type="ARBA" id="ARBA00022692"/>
    </source>
</evidence>
<dbReference type="GO" id="GO:0005886">
    <property type="term" value="C:plasma membrane"/>
    <property type="evidence" value="ECO:0007669"/>
    <property type="project" value="UniProtKB-SubCell"/>
</dbReference>
<organism evidence="8 9">
    <name type="scientific">Aggregatimonas sangjinii</name>
    <dbReference type="NCBI Taxonomy" id="2583587"/>
    <lineage>
        <taxon>Bacteria</taxon>
        <taxon>Pseudomonadati</taxon>
        <taxon>Bacteroidota</taxon>
        <taxon>Flavobacteriia</taxon>
        <taxon>Flavobacteriales</taxon>
        <taxon>Flavobacteriaceae</taxon>
        <taxon>Aggregatimonas</taxon>
    </lineage>
</organism>
<gene>
    <name evidence="8" type="ORF">FGM00_15735</name>
</gene>
<dbReference type="SUPFAM" id="SSF69593">
    <property type="entry name" value="Glycerol-3-phosphate (1)-acyltransferase"/>
    <property type="match status" value="1"/>
</dbReference>
<dbReference type="CDD" id="cd07989">
    <property type="entry name" value="LPLAT_AGPAT-like"/>
    <property type="match status" value="1"/>
</dbReference>
<evidence type="ECO:0000256" key="4">
    <source>
        <dbReference type="ARBA" id="ARBA00022989"/>
    </source>
</evidence>
<protein>
    <submittedName>
        <fullName evidence="8">Glycerol acyltransferase</fullName>
    </submittedName>
</protein>
<feature type="transmembrane region" description="Helical" evidence="6">
    <location>
        <begin position="683"/>
        <end position="703"/>
    </location>
</feature>
<keyword evidence="5 6" id="KW-0472">Membrane</keyword>
<dbReference type="GO" id="GO:0016746">
    <property type="term" value="F:acyltransferase activity"/>
    <property type="evidence" value="ECO:0007669"/>
    <property type="project" value="UniProtKB-KW"/>
</dbReference>
<dbReference type="InterPro" id="IPR004869">
    <property type="entry name" value="MMPL_dom"/>
</dbReference>
<keyword evidence="4 6" id="KW-1133">Transmembrane helix</keyword>
<accession>A0A5B7SS04</accession>
<dbReference type="RefSeq" id="WP_138853822.1">
    <property type="nucleotide sequence ID" value="NZ_CP040710.1"/>
</dbReference>
<keyword evidence="3 6" id="KW-0812">Transmembrane</keyword>
<feature type="domain" description="Phospholipid/glycerol acyltransferase" evidence="7">
    <location>
        <begin position="889"/>
        <end position="998"/>
    </location>
</feature>
<dbReference type="Pfam" id="PF01553">
    <property type="entry name" value="Acyltransferase"/>
    <property type="match status" value="1"/>
</dbReference>
<dbReference type="Gene3D" id="1.20.1640.10">
    <property type="entry name" value="Multidrug efflux transporter AcrB transmembrane domain"/>
    <property type="match status" value="2"/>
</dbReference>
<dbReference type="InterPro" id="IPR002123">
    <property type="entry name" value="Plipid/glycerol_acylTrfase"/>
</dbReference>
<keyword evidence="8" id="KW-0012">Acyltransferase</keyword>
<comment type="subcellular location">
    <subcellularLocation>
        <location evidence="1">Cell membrane</location>
        <topology evidence="1">Multi-pass membrane protein</topology>
    </subcellularLocation>
</comment>
<feature type="transmembrane region" description="Helical" evidence="6">
    <location>
        <begin position="362"/>
        <end position="381"/>
    </location>
</feature>
<evidence type="ECO:0000313" key="9">
    <source>
        <dbReference type="Proteomes" id="UP000310017"/>
    </source>
</evidence>
<evidence type="ECO:0000256" key="2">
    <source>
        <dbReference type="ARBA" id="ARBA00022475"/>
    </source>
</evidence>
<keyword evidence="2" id="KW-1003">Cell membrane</keyword>
<feature type="transmembrane region" description="Helical" evidence="6">
    <location>
        <begin position="295"/>
        <end position="315"/>
    </location>
</feature>
<evidence type="ECO:0000313" key="8">
    <source>
        <dbReference type="EMBL" id="QCX01485.1"/>
    </source>
</evidence>
<dbReference type="OrthoDB" id="9803035at2"/>
<dbReference type="Proteomes" id="UP000310017">
    <property type="component" value="Chromosome"/>
</dbReference>
<feature type="transmembrane region" description="Helical" evidence="6">
    <location>
        <begin position="657"/>
        <end position="676"/>
    </location>
</feature>
<evidence type="ECO:0000256" key="6">
    <source>
        <dbReference type="SAM" id="Phobius"/>
    </source>
</evidence>
<feature type="transmembrane region" description="Helical" evidence="6">
    <location>
        <begin position="774"/>
        <end position="803"/>
    </location>
</feature>
<dbReference type="SUPFAM" id="SSF82866">
    <property type="entry name" value="Multidrug efflux transporter AcrB transmembrane domain"/>
    <property type="match status" value="2"/>
</dbReference>
<evidence type="ECO:0000256" key="5">
    <source>
        <dbReference type="ARBA" id="ARBA00023136"/>
    </source>
</evidence>
<feature type="transmembrane region" description="Helical" evidence="6">
    <location>
        <begin position="709"/>
        <end position="729"/>
    </location>
</feature>
<dbReference type="PANTHER" id="PTHR33406:SF13">
    <property type="entry name" value="MEMBRANE PROTEIN YDFJ"/>
    <property type="match status" value="1"/>
</dbReference>
<dbReference type="PANTHER" id="PTHR33406">
    <property type="entry name" value="MEMBRANE PROTEIN MJ1562-RELATED"/>
    <property type="match status" value="1"/>
</dbReference>
<evidence type="ECO:0000259" key="7">
    <source>
        <dbReference type="SMART" id="SM00563"/>
    </source>
</evidence>
<dbReference type="EMBL" id="CP040710">
    <property type="protein sequence ID" value="QCX01485.1"/>
    <property type="molecule type" value="Genomic_DNA"/>
</dbReference>
<feature type="transmembrane region" description="Helical" evidence="6">
    <location>
        <begin position="387"/>
        <end position="406"/>
    </location>
</feature>
<feature type="transmembrane region" description="Helical" evidence="6">
    <location>
        <begin position="269"/>
        <end position="288"/>
    </location>
</feature>
<keyword evidence="9" id="KW-1185">Reference proteome</keyword>
<dbReference type="Pfam" id="PF03176">
    <property type="entry name" value="MMPL"/>
    <property type="match status" value="2"/>
</dbReference>
<dbReference type="KEGG" id="asag:FGM00_15735"/>
<keyword evidence="8" id="KW-0808">Transferase</keyword>